<dbReference type="PANTHER" id="PTHR30520:SF6">
    <property type="entry name" value="FORMATE_NITRATE FAMILY TRANSPORTER (EUROFUNG)"/>
    <property type="match status" value="1"/>
</dbReference>
<dbReference type="NCBIfam" id="TIGR00790">
    <property type="entry name" value="fnt"/>
    <property type="match status" value="1"/>
</dbReference>
<evidence type="ECO:0000256" key="7">
    <source>
        <dbReference type="SAM" id="Phobius"/>
    </source>
</evidence>
<dbReference type="RefSeq" id="WP_025004809.1">
    <property type="nucleotide sequence ID" value="NZ_JRFB01000011.1"/>
</dbReference>
<dbReference type="AlphaFoldDB" id="A0A379E6H3"/>
<dbReference type="Gene3D" id="1.20.1080.10">
    <property type="entry name" value="Glycerol uptake facilitator protein"/>
    <property type="match status" value="1"/>
</dbReference>
<organism evidence="8 9">
    <name type="scientific">Porphyromonas macacae</name>
    <dbReference type="NCBI Taxonomy" id="28115"/>
    <lineage>
        <taxon>Bacteria</taxon>
        <taxon>Pseudomonadati</taxon>
        <taxon>Bacteroidota</taxon>
        <taxon>Bacteroidia</taxon>
        <taxon>Bacteroidales</taxon>
        <taxon>Porphyromonadaceae</taxon>
        <taxon>Porphyromonas</taxon>
    </lineage>
</organism>
<dbReference type="PANTHER" id="PTHR30520">
    <property type="entry name" value="FORMATE TRANSPORTER-RELATED"/>
    <property type="match status" value="1"/>
</dbReference>
<feature type="transmembrane region" description="Helical" evidence="7">
    <location>
        <begin position="161"/>
        <end position="180"/>
    </location>
</feature>
<dbReference type="GO" id="GO:0015499">
    <property type="term" value="F:formate transmembrane transporter activity"/>
    <property type="evidence" value="ECO:0007669"/>
    <property type="project" value="TreeGrafter"/>
</dbReference>
<evidence type="ECO:0000256" key="2">
    <source>
        <dbReference type="ARBA" id="ARBA00022448"/>
    </source>
</evidence>
<comment type="similarity">
    <text evidence="6">Belongs to the FNT transporter (TC 1.A.16) family.</text>
</comment>
<dbReference type="PROSITE" id="PS01006">
    <property type="entry name" value="FORMATE_NITRITE_TP_2"/>
    <property type="match status" value="1"/>
</dbReference>
<gene>
    <name evidence="8" type="primary">focA</name>
    <name evidence="8" type="ORF">NCTC11632_00232</name>
</gene>
<dbReference type="GO" id="GO:0005886">
    <property type="term" value="C:plasma membrane"/>
    <property type="evidence" value="ECO:0007669"/>
    <property type="project" value="TreeGrafter"/>
</dbReference>
<evidence type="ECO:0000313" key="8">
    <source>
        <dbReference type="EMBL" id="SUB88169.1"/>
    </source>
</evidence>
<proteinExistence type="inferred from homology"/>
<sequence length="265" mass="28960">MTANKPGDVLTLAEEMGITKQQTVWWRLFLLGMLAGAYIGIGGLLSVMLGNGLPGIAAENPVIVKLLSGAAFPVGLMLIILVGGELFTGNNATLMPATLNRRIPPYYFLLNWLTVYVANFIGAFLFVYFLVYKTGVVQAEPWLSATQKIAEHKVSLSWGNVFLRGIGANWLVCLAVWMALASQDLTGKIFAIWWPVMTFVVIGFEHSIANMFYLPLGILQGANISWQAIWLDNLLPATLGNIVGGSLLVGTMYTVLYTKKTKGKR</sequence>
<reference evidence="8 9" key="1">
    <citation type="submission" date="2018-06" db="EMBL/GenBank/DDBJ databases">
        <authorList>
            <consortium name="Pathogen Informatics"/>
            <person name="Doyle S."/>
        </authorList>
    </citation>
    <scope>NUCLEOTIDE SEQUENCE [LARGE SCALE GENOMIC DNA]</scope>
    <source>
        <strain evidence="8 9">NCTC11632</strain>
    </source>
</reference>
<evidence type="ECO:0000256" key="4">
    <source>
        <dbReference type="ARBA" id="ARBA00022989"/>
    </source>
</evidence>
<comment type="subcellular location">
    <subcellularLocation>
        <location evidence="1">Membrane</location>
        <topology evidence="1">Multi-pass membrane protein</topology>
    </subcellularLocation>
</comment>
<dbReference type="InterPro" id="IPR000292">
    <property type="entry name" value="For/NO2_transpt"/>
</dbReference>
<name>A0A379E6H3_9PORP</name>
<keyword evidence="5 7" id="KW-0472">Membrane</keyword>
<feature type="transmembrane region" description="Helical" evidence="7">
    <location>
        <begin position="108"/>
        <end position="131"/>
    </location>
</feature>
<evidence type="ECO:0000256" key="3">
    <source>
        <dbReference type="ARBA" id="ARBA00022692"/>
    </source>
</evidence>
<keyword evidence="3 7" id="KW-0812">Transmembrane</keyword>
<feature type="transmembrane region" description="Helical" evidence="7">
    <location>
        <begin position="28"/>
        <end position="50"/>
    </location>
</feature>
<evidence type="ECO:0000256" key="6">
    <source>
        <dbReference type="ARBA" id="ARBA00049660"/>
    </source>
</evidence>
<keyword evidence="4 7" id="KW-1133">Transmembrane helix</keyword>
<evidence type="ECO:0000256" key="5">
    <source>
        <dbReference type="ARBA" id="ARBA00023136"/>
    </source>
</evidence>
<dbReference type="PROSITE" id="PS01005">
    <property type="entry name" value="FORMATE_NITRITE_TP_1"/>
    <property type="match status" value="1"/>
</dbReference>
<feature type="transmembrane region" description="Helical" evidence="7">
    <location>
        <begin position="234"/>
        <end position="256"/>
    </location>
</feature>
<dbReference type="InterPro" id="IPR023271">
    <property type="entry name" value="Aquaporin-like"/>
</dbReference>
<dbReference type="Proteomes" id="UP000254156">
    <property type="component" value="Unassembled WGS sequence"/>
</dbReference>
<dbReference type="InterPro" id="IPR024002">
    <property type="entry name" value="For/NO2_transpt_CS"/>
</dbReference>
<protein>
    <submittedName>
        <fullName evidence="8">Formate channel 1</fullName>
    </submittedName>
</protein>
<dbReference type="Pfam" id="PF01226">
    <property type="entry name" value="Form_Nir_trans"/>
    <property type="match status" value="1"/>
</dbReference>
<evidence type="ECO:0000313" key="9">
    <source>
        <dbReference type="Proteomes" id="UP000254156"/>
    </source>
</evidence>
<feature type="transmembrane region" description="Helical" evidence="7">
    <location>
        <begin position="192"/>
        <end position="214"/>
    </location>
</feature>
<dbReference type="EMBL" id="UGTF01000002">
    <property type="protein sequence ID" value="SUB88169.1"/>
    <property type="molecule type" value="Genomic_DNA"/>
</dbReference>
<evidence type="ECO:0000256" key="1">
    <source>
        <dbReference type="ARBA" id="ARBA00004141"/>
    </source>
</evidence>
<keyword evidence="2" id="KW-0813">Transport</keyword>
<feature type="transmembrane region" description="Helical" evidence="7">
    <location>
        <begin position="62"/>
        <end position="87"/>
    </location>
</feature>
<dbReference type="FunFam" id="1.20.1080.10:FF:000011">
    <property type="entry name" value="Formate family transporter"/>
    <property type="match status" value="1"/>
</dbReference>
<accession>A0A379E6H3</accession>